<dbReference type="GO" id="GO:0016787">
    <property type="term" value="F:hydrolase activity"/>
    <property type="evidence" value="ECO:0007669"/>
    <property type="project" value="UniProtKB-KW"/>
</dbReference>
<gene>
    <name evidence="1" type="ORF">NPA36_00920</name>
</gene>
<accession>A0ABT1WKP1</accession>
<sequence length="245" mass="27357">MFPIIGIAGNHRFNELDTENLILTYTPDGFVKGLQKSNSIPVVIPVSEPELAHHYISRVDGLLLAGGQDVSPLLFGEEPNLKLGRTYPLRDVFELALIEEAYKQKKPILAICRGLQILNIAFGGTLFQDIESQYEKNTVLHTQKTMPSYPTHSIQIANGSELSKILGTQASVNSYHHQAVRTLSPKFTPVAWSSDGIIEAFESHEDGQSMLAVQWHPETMINQSEKMQGIFSNFIDRVCHSLEKK</sequence>
<dbReference type="PROSITE" id="PS51273">
    <property type="entry name" value="GATASE_TYPE_1"/>
    <property type="match status" value="1"/>
</dbReference>
<dbReference type="InterPro" id="IPR011697">
    <property type="entry name" value="Peptidase_C26"/>
</dbReference>
<evidence type="ECO:0000313" key="2">
    <source>
        <dbReference type="Proteomes" id="UP001059480"/>
    </source>
</evidence>
<reference evidence="1" key="2">
    <citation type="journal article" date="2023" name="Curr. Microbiol.">
        <title>Granulicatella seriolae sp. nov., a Novel Facultative Anaerobe Isolated from Yellowtail Marine Fish.</title>
        <authorList>
            <person name="Lee M."/>
            <person name="Choi Y.J."/>
            <person name="Farooq A."/>
            <person name="Jeong J.B."/>
            <person name="Jung M.Y."/>
        </authorList>
    </citation>
    <scope>NUCLEOTIDE SEQUENCE</scope>
    <source>
        <strain evidence="1">S8</strain>
    </source>
</reference>
<dbReference type="Pfam" id="PF07722">
    <property type="entry name" value="Peptidase_C26"/>
    <property type="match status" value="1"/>
</dbReference>
<dbReference type="PANTHER" id="PTHR43235">
    <property type="entry name" value="GLUTAMINE AMIDOTRANSFERASE PB2B2.05-RELATED"/>
    <property type="match status" value="1"/>
</dbReference>
<reference evidence="1" key="3">
    <citation type="journal article" date="2023" name="Microbiol. Resour. Announc.">
        <title>Draft Genome Sequence of Granulicatella sp. Strain S8, Isolated from a Marine Fish, Seriola quinqueradiata.</title>
        <authorList>
            <person name="Lee M."/>
            <person name="Farooq A."/>
            <person name="Jeong J.B."/>
            <person name="Jung M.Y."/>
        </authorList>
    </citation>
    <scope>NUCLEOTIDE SEQUENCE</scope>
    <source>
        <strain evidence="1">S8</strain>
    </source>
</reference>
<name>A0ABT1WKP1_9LACT</name>
<dbReference type="InterPro" id="IPR044668">
    <property type="entry name" value="PuuD-like"/>
</dbReference>
<reference evidence="1" key="1">
    <citation type="submission" date="2022-07" db="EMBL/GenBank/DDBJ databases">
        <authorList>
            <person name="Jung M.-Y."/>
            <person name="Lee M."/>
        </authorList>
    </citation>
    <scope>NUCLEOTIDE SEQUENCE</scope>
    <source>
        <strain evidence="1">S8</strain>
    </source>
</reference>
<organism evidence="1 2">
    <name type="scientific">Granulicatella seriolae</name>
    <dbReference type="NCBI Taxonomy" id="2967226"/>
    <lineage>
        <taxon>Bacteria</taxon>
        <taxon>Bacillati</taxon>
        <taxon>Bacillota</taxon>
        <taxon>Bacilli</taxon>
        <taxon>Lactobacillales</taxon>
        <taxon>Carnobacteriaceae</taxon>
        <taxon>Granulicatella</taxon>
    </lineage>
</organism>
<keyword evidence="1" id="KW-0378">Hydrolase</keyword>
<evidence type="ECO:0000313" key="1">
    <source>
        <dbReference type="EMBL" id="MCQ9209128.1"/>
    </source>
</evidence>
<keyword evidence="2" id="KW-1185">Reference proteome</keyword>
<protein>
    <submittedName>
        <fullName evidence="1">Gamma-glutamyl-gamma-aminobutyrate hydrolase family protein</fullName>
    </submittedName>
</protein>
<comment type="caution">
    <text evidence="1">The sequence shown here is derived from an EMBL/GenBank/DDBJ whole genome shotgun (WGS) entry which is preliminary data.</text>
</comment>
<dbReference type="EMBL" id="JANHNZ010000001">
    <property type="protein sequence ID" value="MCQ9209128.1"/>
    <property type="molecule type" value="Genomic_DNA"/>
</dbReference>
<dbReference type="Gene3D" id="3.40.50.880">
    <property type="match status" value="1"/>
</dbReference>
<proteinExistence type="predicted"/>
<dbReference type="CDD" id="cd01745">
    <property type="entry name" value="GATase1_2"/>
    <property type="match status" value="1"/>
</dbReference>
<dbReference type="RefSeq" id="WP_256944238.1">
    <property type="nucleotide sequence ID" value="NZ_JANHNZ010000001.1"/>
</dbReference>
<dbReference type="InterPro" id="IPR029062">
    <property type="entry name" value="Class_I_gatase-like"/>
</dbReference>
<dbReference type="Proteomes" id="UP001059480">
    <property type="component" value="Unassembled WGS sequence"/>
</dbReference>
<dbReference type="SUPFAM" id="SSF52317">
    <property type="entry name" value="Class I glutamine amidotransferase-like"/>
    <property type="match status" value="1"/>
</dbReference>
<dbReference type="PANTHER" id="PTHR43235:SF1">
    <property type="entry name" value="GLUTAMINE AMIDOTRANSFERASE PB2B2.05-RELATED"/>
    <property type="match status" value="1"/>
</dbReference>